<dbReference type="Pfam" id="PF00460">
    <property type="entry name" value="Flg_bb_rod"/>
    <property type="match status" value="1"/>
</dbReference>
<dbReference type="AlphaFoldDB" id="F3L5U2"/>
<feature type="domain" description="Flagellar basal-body/hook protein C-terminal" evidence="7">
    <location>
        <begin position="929"/>
        <end position="973"/>
    </location>
</feature>
<evidence type="ECO:0000256" key="3">
    <source>
        <dbReference type="ARBA" id="ARBA00019015"/>
    </source>
</evidence>
<feature type="domain" description="Flagellar hook protein FlgE D2" evidence="8">
    <location>
        <begin position="793"/>
        <end position="854"/>
    </location>
</feature>
<dbReference type="InterPro" id="IPR010930">
    <property type="entry name" value="Flg_bb/hook_C_dom"/>
</dbReference>
<comment type="function">
    <text evidence="5">A flexible structure which links the flagellar filament to the drive apparatus in the basal body.</text>
</comment>
<evidence type="ECO:0000313" key="10">
    <source>
        <dbReference type="EMBL" id="EGG28297.1"/>
    </source>
</evidence>
<keyword evidence="11" id="KW-1185">Reference proteome</keyword>
<proteinExistence type="inferred from homology"/>
<dbReference type="PANTHER" id="PTHR30435:SF1">
    <property type="entry name" value="FLAGELLAR HOOK PROTEIN FLGE"/>
    <property type="match status" value="1"/>
</dbReference>
<dbReference type="SUPFAM" id="SSF117143">
    <property type="entry name" value="Flagellar hook protein flgE"/>
    <property type="match status" value="1"/>
</dbReference>
<dbReference type="eggNOG" id="COG1749">
    <property type="taxonomic scope" value="Bacteria"/>
</dbReference>
<comment type="subcellular location">
    <subcellularLocation>
        <location evidence="1 5">Bacterial flagellum basal body</location>
    </subcellularLocation>
</comment>
<organism evidence="10 11">
    <name type="scientific">Aequoribacter fuscus</name>
    <dbReference type="NCBI Taxonomy" id="2518989"/>
    <lineage>
        <taxon>Bacteria</taxon>
        <taxon>Pseudomonadati</taxon>
        <taxon>Pseudomonadota</taxon>
        <taxon>Gammaproteobacteria</taxon>
        <taxon>Cellvibrionales</taxon>
        <taxon>Halieaceae</taxon>
        <taxon>Aequoribacter</taxon>
    </lineage>
</organism>
<evidence type="ECO:0000259" key="8">
    <source>
        <dbReference type="Pfam" id="PF07559"/>
    </source>
</evidence>
<evidence type="ECO:0000256" key="1">
    <source>
        <dbReference type="ARBA" id="ARBA00004117"/>
    </source>
</evidence>
<dbReference type="Pfam" id="PF06429">
    <property type="entry name" value="Flg_bbr_C"/>
    <property type="match status" value="1"/>
</dbReference>
<keyword evidence="10" id="KW-0282">Flagellum</keyword>
<feature type="domain" description="Flagellar hook protein FlgE/F/G-like D1" evidence="9">
    <location>
        <begin position="83"/>
        <end position="148"/>
    </location>
</feature>
<feature type="domain" description="Flagellar hook protein FlgE D2" evidence="8">
    <location>
        <begin position="164"/>
        <end position="303"/>
    </location>
</feature>
<evidence type="ECO:0000313" key="11">
    <source>
        <dbReference type="Proteomes" id="UP000005615"/>
    </source>
</evidence>
<dbReference type="Gene3D" id="2.60.98.20">
    <property type="entry name" value="Flagellar hook protein FlgE"/>
    <property type="match status" value="2"/>
</dbReference>
<evidence type="ECO:0000256" key="2">
    <source>
        <dbReference type="ARBA" id="ARBA00009677"/>
    </source>
</evidence>
<comment type="similarity">
    <text evidence="2 5">Belongs to the flagella basal body rod proteins family.</text>
</comment>
<dbReference type="InterPro" id="IPR037925">
    <property type="entry name" value="FlgE/F/G-like"/>
</dbReference>
<dbReference type="NCBIfam" id="TIGR03506">
    <property type="entry name" value="FlgEFG_subfam"/>
    <property type="match status" value="2"/>
</dbReference>
<dbReference type="PANTHER" id="PTHR30435">
    <property type="entry name" value="FLAGELLAR PROTEIN"/>
    <property type="match status" value="1"/>
</dbReference>
<dbReference type="InterPro" id="IPR053967">
    <property type="entry name" value="LlgE_F_G-like_D1"/>
</dbReference>
<gene>
    <name evidence="10" type="ORF">IMCC3088_491</name>
</gene>
<dbReference type="STRING" id="2518989.IMCC3088_491"/>
<dbReference type="InterPro" id="IPR001444">
    <property type="entry name" value="Flag_bb_rod_N"/>
</dbReference>
<dbReference type="Pfam" id="PF07559">
    <property type="entry name" value="FlgE_D2"/>
    <property type="match status" value="2"/>
</dbReference>
<evidence type="ECO:0000256" key="5">
    <source>
        <dbReference type="RuleBase" id="RU362116"/>
    </source>
</evidence>
<feature type="domain" description="Flagellar basal body rod protein N-terminal" evidence="6">
    <location>
        <begin position="3"/>
        <end position="33"/>
    </location>
</feature>
<dbReference type="InterPro" id="IPR037058">
    <property type="entry name" value="Falgellar_hook_FlgE_sf"/>
</dbReference>
<dbReference type="PROSITE" id="PS00588">
    <property type="entry name" value="FLAGELLA_BB_ROD"/>
    <property type="match status" value="1"/>
</dbReference>
<dbReference type="GO" id="GO:0005829">
    <property type="term" value="C:cytosol"/>
    <property type="evidence" value="ECO:0007669"/>
    <property type="project" value="TreeGrafter"/>
</dbReference>
<name>F3L5U2_9GAMM</name>
<dbReference type="Proteomes" id="UP000005615">
    <property type="component" value="Unassembled WGS sequence"/>
</dbReference>
<dbReference type="EMBL" id="AEIG01000134">
    <property type="protein sequence ID" value="EGG28297.1"/>
    <property type="molecule type" value="Genomic_DNA"/>
</dbReference>
<dbReference type="GO" id="GO:0071978">
    <property type="term" value="P:bacterial-type flagellum-dependent swarming motility"/>
    <property type="evidence" value="ECO:0007669"/>
    <property type="project" value="TreeGrafter"/>
</dbReference>
<protein>
    <recommendedName>
        <fullName evidence="3 5">Flagellar hook protein FlgE</fullName>
    </recommendedName>
</protein>
<dbReference type="RefSeq" id="WP_009577236.1">
    <property type="nucleotide sequence ID" value="NZ_AEIG01000134.1"/>
</dbReference>
<evidence type="ECO:0000259" key="7">
    <source>
        <dbReference type="Pfam" id="PF06429"/>
    </source>
</evidence>
<dbReference type="InterPro" id="IPR019776">
    <property type="entry name" value="Flagellar_basal_body_rod_CS"/>
</dbReference>
<evidence type="ECO:0000259" key="9">
    <source>
        <dbReference type="Pfam" id="PF22692"/>
    </source>
</evidence>
<dbReference type="InterPro" id="IPR020013">
    <property type="entry name" value="Flagellar_FlgE/F/G"/>
</dbReference>
<dbReference type="Pfam" id="PF22692">
    <property type="entry name" value="LlgE_F_G_D1"/>
    <property type="match status" value="1"/>
</dbReference>
<keyword evidence="10" id="KW-0969">Cilium</keyword>
<dbReference type="GO" id="GO:0009425">
    <property type="term" value="C:bacterial-type flagellum basal body"/>
    <property type="evidence" value="ECO:0007669"/>
    <property type="project" value="UniProtKB-SubCell"/>
</dbReference>
<evidence type="ECO:0000259" key="6">
    <source>
        <dbReference type="Pfam" id="PF00460"/>
    </source>
</evidence>
<dbReference type="GO" id="GO:0009424">
    <property type="term" value="C:bacterial-type flagellum hook"/>
    <property type="evidence" value="ECO:0007669"/>
    <property type="project" value="TreeGrafter"/>
</dbReference>
<evidence type="ECO:0000256" key="4">
    <source>
        <dbReference type="ARBA" id="ARBA00023143"/>
    </source>
</evidence>
<sequence>MSFYTSLTGLNAATTELSVTSNNIANSATAGFKRSSASFGDIFATSPLQRASAVVGQGVALKEISQEFSQGFVQFSSNSLDLAITGDGFFPLQSSDGSRVYTRNGSFMLNEQNQMVNSAGQALLSLPVDSTNKADFSQPPSALSIPRQTVSEFRATTEVELGLNLPSNAEPITANFNPNKPETYHRTTSLTVYGASGSQHLATIYYVKTQNATADTPENKWQTHVYLDGQRVDSELIQATDSGGDQFFVNKYGELKTASELEFLQKNSTNSSEYLVTQGTVYRKYSFDKLDEAIQSTPATVSISSANETTRQQLSLAGGESGFDLSAASRSELRDMLSLSVDGSSYVSLGLEHLAGTVNMGAVSGQTIATELTRIANERFGDGRKFDMSDYFNADGTSSNTTMQLTRNYGLDDESTIELDVGQLLLDQQAFGNVVFDTTDPQVSYEELVFALNAGLDAAGVTDIEIAYNLARKGLTITQTGEETLHVTSSTAESAFGIPVIDLELDGTTGKVAGTKLDEVPSVPPADRDLAIKLLGNVVPKGDLILPARDQRYGIQITYFDGKFNISSGTTGDASSIAVRNILTASDGVTKSANELGLQLFGLEYDSALSDAENTIKVDPETSAIANRPAVRGTASTPAIVIGNQMGVDPNAPFSVTADNRNLTVIVDNISAQIELDLGDYQIGDFTDMVEEKINLMADNVGRQVSGVKVDFDLGVIRFTGATATDDSFLQVAGSADFGLEDVDSAFGQTSTYIELDPDTQGASTPLYVFQDRNGTWIETTDKQDFDENDIPQWRPIFLDKGELTFNTSGTLVSPVNRVTLASSEITGNQINLDYAASTQFNSPFAVLSQSQNGAPEGDLVGVNIGEDGLVVASYSNGSQKSLGKIILANFATPKGLRQVGNSGFVASSESGEARQGEPGSAGFGTIRAGATERSNVDLTAELVNLITAQRNFQANAKAIETSSTLTSTIINMRS</sequence>
<comment type="caution">
    <text evidence="10">The sequence shown here is derived from an EMBL/GenBank/DDBJ whole genome shotgun (WGS) entry which is preliminary data.</text>
</comment>
<reference evidence="10 11" key="1">
    <citation type="journal article" date="2011" name="J. Bacteriol.">
        <title>Genome sequence of strain IMCC3088, a proteorhodopsin-containing marine bacterium belonging to the OM60/NOR5 clade.</title>
        <authorList>
            <person name="Jang Y."/>
            <person name="Oh H.M."/>
            <person name="Kang I."/>
            <person name="Lee K."/>
            <person name="Yang S.J."/>
            <person name="Cho J.C."/>
        </authorList>
    </citation>
    <scope>NUCLEOTIDE SEQUENCE [LARGE SCALE GENOMIC DNA]</scope>
    <source>
        <strain evidence="10 11">IMCC3088</strain>
    </source>
</reference>
<keyword evidence="4 5" id="KW-0975">Bacterial flagellum</keyword>
<dbReference type="InterPro" id="IPR011491">
    <property type="entry name" value="FlgE_D2"/>
</dbReference>
<accession>F3L5U2</accession>
<keyword evidence="10" id="KW-0966">Cell projection</keyword>